<evidence type="ECO:0000313" key="1">
    <source>
        <dbReference type="EMBL" id="MDV7292095.1"/>
    </source>
</evidence>
<dbReference type="AlphaFoldDB" id="A0AAE5AE62"/>
<sequence>MSLHEYRASQQISATDPPFYALIMSAMRKADTANLAKLRRSFPDTYAELQARYNLPGGVMPGDGA</sequence>
<name>A0AAE5AE62_MYCFO</name>
<protein>
    <submittedName>
        <fullName evidence="1">Uncharacterized protein</fullName>
    </submittedName>
</protein>
<dbReference type="Proteomes" id="UP001186041">
    <property type="component" value="Unassembled WGS sequence"/>
</dbReference>
<reference evidence="1" key="1">
    <citation type="submission" date="2023-10" db="EMBL/GenBank/DDBJ databases">
        <title>Mycolicibacterium fortuitum clinical isolates causing pulmonary infections in humans.</title>
        <authorList>
            <person name="Mejia-Ponce P.M."/>
            <person name="Zenteno-Cuevas R."/>
            <person name="Licona-Cassani C."/>
        </authorList>
    </citation>
    <scope>NUCLEOTIDE SEQUENCE</scope>
    <source>
        <strain evidence="1">M8</strain>
    </source>
</reference>
<accession>A0AAE5AE62</accession>
<dbReference type="RefSeq" id="WP_065510304.1">
    <property type="nucleotide sequence ID" value="NZ_JAWLVK010000015.1"/>
</dbReference>
<dbReference type="EMBL" id="JAWLVV010000015">
    <property type="protein sequence ID" value="MDV7292095.1"/>
    <property type="molecule type" value="Genomic_DNA"/>
</dbReference>
<comment type="caution">
    <text evidence="1">The sequence shown here is derived from an EMBL/GenBank/DDBJ whole genome shotgun (WGS) entry which is preliminary data.</text>
</comment>
<organism evidence="1 2">
    <name type="scientific">Mycolicibacterium fortuitum</name>
    <name type="common">Mycobacterium fortuitum</name>
    <dbReference type="NCBI Taxonomy" id="1766"/>
    <lineage>
        <taxon>Bacteria</taxon>
        <taxon>Bacillati</taxon>
        <taxon>Actinomycetota</taxon>
        <taxon>Actinomycetes</taxon>
        <taxon>Mycobacteriales</taxon>
        <taxon>Mycobacteriaceae</taxon>
        <taxon>Mycolicibacterium</taxon>
    </lineage>
</organism>
<gene>
    <name evidence="1" type="ORF">R4485_18155</name>
</gene>
<evidence type="ECO:0000313" key="2">
    <source>
        <dbReference type="Proteomes" id="UP001186041"/>
    </source>
</evidence>
<proteinExistence type="predicted"/>